<dbReference type="Pfam" id="PF12807">
    <property type="entry name" value="eIF3_p135"/>
    <property type="match status" value="1"/>
</dbReference>
<dbReference type="Gene3D" id="1.25.40.10">
    <property type="entry name" value="Tetratricopeptide repeat domain"/>
    <property type="match status" value="1"/>
</dbReference>
<dbReference type="InterPro" id="IPR027523">
    <property type="entry name" value="CLU_prot"/>
</dbReference>
<dbReference type="InterPro" id="IPR028275">
    <property type="entry name" value="CLU_N"/>
</dbReference>
<dbReference type="VEuPathDB" id="FungiDB:H310_01259"/>
<reference evidence="5" key="1">
    <citation type="submission" date="2013-12" db="EMBL/GenBank/DDBJ databases">
        <title>The Genome Sequence of Aphanomyces invadans NJM9701.</title>
        <authorList>
            <consortium name="The Broad Institute Genomics Platform"/>
            <person name="Russ C."/>
            <person name="Tyler B."/>
            <person name="van West P."/>
            <person name="Dieguez-Uribeondo J."/>
            <person name="Young S.K."/>
            <person name="Zeng Q."/>
            <person name="Gargeya S."/>
            <person name="Fitzgerald M."/>
            <person name="Abouelleil A."/>
            <person name="Alvarado L."/>
            <person name="Chapman S.B."/>
            <person name="Gainer-Dewar J."/>
            <person name="Goldberg J."/>
            <person name="Griggs A."/>
            <person name="Gujja S."/>
            <person name="Hansen M."/>
            <person name="Howarth C."/>
            <person name="Imamovic A."/>
            <person name="Ireland A."/>
            <person name="Larimer J."/>
            <person name="McCowan C."/>
            <person name="Murphy C."/>
            <person name="Pearson M."/>
            <person name="Poon T.W."/>
            <person name="Priest M."/>
            <person name="Roberts A."/>
            <person name="Saif S."/>
            <person name="Shea T."/>
            <person name="Sykes S."/>
            <person name="Wortman J."/>
            <person name="Nusbaum C."/>
            <person name="Birren B."/>
        </authorList>
    </citation>
    <scope>NUCLEOTIDE SEQUENCE [LARGE SCALE GENOMIC DNA]</scope>
    <source>
        <strain evidence="5">NJM9701</strain>
    </source>
</reference>
<protein>
    <recommendedName>
        <fullName evidence="4">Clu domain-containing protein</fullName>
    </recommendedName>
</protein>
<feature type="compositionally biased region" description="Basic and acidic residues" evidence="3">
    <location>
        <begin position="152"/>
        <end position="164"/>
    </location>
</feature>
<feature type="coiled-coil region" evidence="2">
    <location>
        <begin position="1215"/>
        <end position="1242"/>
    </location>
</feature>
<evidence type="ECO:0000256" key="3">
    <source>
        <dbReference type="SAM" id="MobiDB-lite"/>
    </source>
</evidence>
<organism evidence="5">
    <name type="scientific">Aphanomyces invadans</name>
    <dbReference type="NCBI Taxonomy" id="157072"/>
    <lineage>
        <taxon>Eukaryota</taxon>
        <taxon>Sar</taxon>
        <taxon>Stramenopiles</taxon>
        <taxon>Oomycota</taxon>
        <taxon>Saprolegniomycetes</taxon>
        <taxon>Saprolegniales</taxon>
        <taxon>Verrucalvaceae</taxon>
        <taxon>Aphanomyces</taxon>
    </lineage>
</organism>
<feature type="region of interest" description="Disordered" evidence="3">
    <location>
        <begin position="201"/>
        <end position="239"/>
    </location>
</feature>
<feature type="compositionally biased region" description="Low complexity" evidence="3">
    <location>
        <begin position="142"/>
        <end position="151"/>
    </location>
</feature>
<dbReference type="EMBL" id="KI913953">
    <property type="protein sequence ID" value="ETW08737.1"/>
    <property type="molecule type" value="Genomic_DNA"/>
</dbReference>
<dbReference type="Pfam" id="PF13236">
    <property type="entry name" value="CLU"/>
    <property type="match status" value="1"/>
</dbReference>
<feature type="region of interest" description="Disordered" evidence="3">
    <location>
        <begin position="1"/>
        <end position="21"/>
    </location>
</feature>
<dbReference type="AlphaFoldDB" id="A0A024US61"/>
<feature type="region of interest" description="Disordered" evidence="3">
    <location>
        <begin position="667"/>
        <end position="699"/>
    </location>
</feature>
<dbReference type="InterPro" id="IPR033646">
    <property type="entry name" value="CLU-central"/>
</dbReference>
<evidence type="ECO:0000256" key="2">
    <source>
        <dbReference type="SAM" id="Coils"/>
    </source>
</evidence>
<sequence>MGEAMADEVASPAVEQTQVEGVDPSTVAVSVHVQSPNGKDSILLEMVSPLDSVMSLRQMVSEYPVFAHHTSYHFELQVSETWVPLNDFVEFGEYTALLDPSTTEFHTRIVLDRYDLRKVRAQVKRLRDVLANPPIPQQSSKAPTPVTPEATPAKEKSAKEQTQEQLAKLKEIHRKLEGLVVPITPTLSAFYSPVALQPPVESNTKATASNAASSKKGKKKQPSTPATPSKINDKTQAELPSSLPKCVESIVLSGFNPPPGPRKLAGDLAYYEVTLTDKKVLHITAHVAGFYVNRSVGTKFDPLPAADHHHLLVDVLLNASSTFSDLYASLLATAATWASAGATSIDAMVQAGATASTGVPQWNTQVKNSAQHEYDANRTQDELSIGLDERGVIRDWNEEYQCARELPNESVRDQIVRARVLYKVTTEFIEAATVGAVAIVDGSIPPINPMDDENAWVYVYNQIFFSRAVEGQKHVHDDTEASHENAYSSANHDLQGVRAYNAVDVAGLHTLATVVVDYLGMRIVGQSIIPGILQGEAASKLIYGSVDSGATIVAQDDMHVKMQKAGDVLLLADRAISADTSLVGPVEAKGILGADNRQYILDLVRITPKDYHYYFGHEEGDQKDFGVTAKTRQELDSADAGKYTALLRPELIQLFARYKTNKDKTDAIANEDTKTPATDTAPSVETKSEESTSAEKEAESVAKSSAITLRFNANVFMSYPASTDAEEAAADEALAKEAAKYLQTLVIPAFVADLRRGAMYPADGNALTDMMHACGINMRYLGRVAALAAAFEPNVSKFVVELLEVEMIARSLKHIVSALFAAQPDLRSTPGLLLVEVLNALLGSSRKVAGSTAPSTEMLGLDKLSLTPSVQQQLTPATLWPRIKEDVARRFGYTLRLWPGAAKQRSAKADAASAAPRVHKSVLLRRVCQRLGWQVASVDYDFDADAPFDVAHVTGMQPVVKHSLPAHPFGHAATLLERARFLVSQGVLGPAYEMLQDASSLLFQVCGGAHEDAALILASTATALYHAGDVTGAISSQRRALGLYTQLKGLDYYDTAFAHANLALYLHANANTAEAVGHLKRAIYLLELAAGPHFPETSVLYYKLGMMCQDVGHVALALVCHREALRRGELDRHQAGLCLHAMAMACALAGGFREALSYEKKALGLYQEVVGDEDPRVVESLKYIELFTAKAVEGAKGRQEIDAVAAADAMANALAEEWDVEIREAEKKRQGSNKKKSKKQAA</sequence>
<accession>A0A024US61</accession>
<name>A0A024US61_9STRA</name>
<dbReference type="SUPFAM" id="SSF103107">
    <property type="entry name" value="Hypothetical protein c14orf129, hspc210"/>
    <property type="match status" value="1"/>
</dbReference>
<dbReference type="InterPro" id="IPR023231">
    <property type="entry name" value="GSKIP_dom_sf"/>
</dbReference>
<dbReference type="OrthoDB" id="1414216at2759"/>
<evidence type="ECO:0000256" key="1">
    <source>
        <dbReference type="ARBA" id="ARBA00022490"/>
    </source>
</evidence>
<evidence type="ECO:0000259" key="4">
    <source>
        <dbReference type="PROSITE" id="PS51823"/>
    </source>
</evidence>
<dbReference type="PANTHER" id="PTHR12601">
    <property type="entry name" value="EUKARYOTIC TRANSLATION INITIATION FACTOR 3 SUBUNIT EIF-3"/>
    <property type="match status" value="1"/>
</dbReference>
<feature type="compositionally biased region" description="Basic and acidic residues" evidence="3">
    <location>
        <begin position="686"/>
        <end position="699"/>
    </location>
</feature>
<dbReference type="PANTHER" id="PTHR12601:SF6">
    <property type="entry name" value="CLUSTERED MITOCHONDRIA PROTEIN HOMOLOG"/>
    <property type="match status" value="1"/>
</dbReference>
<feature type="region of interest" description="Disordered" evidence="3">
    <location>
        <begin position="130"/>
        <end position="164"/>
    </location>
</feature>
<dbReference type="RefSeq" id="XP_008862542.1">
    <property type="nucleotide sequence ID" value="XM_008864320.1"/>
</dbReference>
<feature type="compositionally biased region" description="Low complexity" evidence="3">
    <location>
        <begin position="202"/>
        <end position="214"/>
    </location>
</feature>
<dbReference type="CDD" id="cd15466">
    <property type="entry name" value="CLU-central"/>
    <property type="match status" value="1"/>
</dbReference>
<keyword evidence="2" id="KW-0175">Coiled coil</keyword>
<evidence type="ECO:0000313" key="5">
    <source>
        <dbReference type="EMBL" id="ETW08737.1"/>
    </source>
</evidence>
<dbReference type="InterPro" id="IPR025697">
    <property type="entry name" value="CLU_dom"/>
</dbReference>
<keyword evidence="1" id="KW-0963">Cytoplasm</keyword>
<dbReference type="SUPFAM" id="SSF48452">
    <property type="entry name" value="TPR-like"/>
    <property type="match status" value="1"/>
</dbReference>
<feature type="domain" description="Clu" evidence="4">
    <location>
        <begin position="370"/>
        <end position="614"/>
    </location>
</feature>
<dbReference type="Pfam" id="PF13374">
    <property type="entry name" value="TPR_10"/>
    <property type="match status" value="1"/>
</dbReference>
<dbReference type="GO" id="GO:0005737">
    <property type="term" value="C:cytoplasm"/>
    <property type="evidence" value="ECO:0007669"/>
    <property type="project" value="TreeGrafter"/>
</dbReference>
<dbReference type="eggNOG" id="KOG1839">
    <property type="taxonomic scope" value="Eukaryota"/>
</dbReference>
<dbReference type="GeneID" id="20078309"/>
<dbReference type="Pfam" id="PF15044">
    <property type="entry name" value="CLU_N"/>
    <property type="match status" value="1"/>
</dbReference>
<dbReference type="STRING" id="157072.A0A024US61"/>
<proteinExistence type="predicted"/>
<gene>
    <name evidence="5" type="ORF">H310_01259</name>
</gene>
<dbReference type="InterPro" id="IPR011990">
    <property type="entry name" value="TPR-like_helical_dom_sf"/>
</dbReference>
<dbReference type="PROSITE" id="PS51823">
    <property type="entry name" value="CLU"/>
    <property type="match status" value="1"/>
</dbReference>